<feature type="region of interest" description="Disordered" evidence="1">
    <location>
        <begin position="42"/>
        <end position="87"/>
    </location>
</feature>
<protein>
    <submittedName>
        <fullName evidence="2">Uncharacterized protein</fullName>
    </submittedName>
</protein>
<gene>
    <name evidence="2" type="ORF">CERSUDRAFT_94618</name>
</gene>
<dbReference type="EMBL" id="KB445796">
    <property type="protein sequence ID" value="EMD37616.1"/>
    <property type="molecule type" value="Genomic_DNA"/>
</dbReference>
<sequence length="326" mass="34097">MPTVPWALSSRVPADAVVSPIHVESCGLTHDQDLDDSERVAVENSNTVAEVTAPPPAQKGPLSQPARAPSHAPPTRLDTPHLALHSPSTMVSTPIGLSSRFEYPFPAGAVSGPDASPLASLPSPSANPSVLSAAPFALPTSAHTHQHRHPGLENVPRHPPIPPGLMKKRRRVGEQAPPARPSASTLQNADITARSLDRVPMQPREVQQINALLQRGLSDETVVGQEPEAKSKADANARVDAASGEAVPLAHVKMAGATSLERTSRAASETSLTDVDPAEDESAARLALDDSKDYQPRSGTASPAPADTPGSTTTAHTRRTHGCVET</sequence>
<evidence type="ECO:0000256" key="1">
    <source>
        <dbReference type="SAM" id="MobiDB-lite"/>
    </source>
</evidence>
<organism evidence="2 3">
    <name type="scientific">Ceriporiopsis subvermispora (strain B)</name>
    <name type="common">White-rot fungus</name>
    <name type="synonym">Gelatoporia subvermispora</name>
    <dbReference type="NCBI Taxonomy" id="914234"/>
    <lineage>
        <taxon>Eukaryota</taxon>
        <taxon>Fungi</taxon>
        <taxon>Dikarya</taxon>
        <taxon>Basidiomycota</taxon>
        <taxon>Agaricomycotina</taxon>
        <taxon>Agaricomycetes</taxon>
        <taxon>Polyporales</taxon>
        <taxon>Gelatoporiaceae</taxon>
        <taxon>Gelatoporia</taxon>
    </lineage>
</organism>
<evidence type="ECO:0000313" key="3">
    <source>
        <dbReference type="Proteomes" id="UP000016930"/>
    </source>
</evidence>
<accession>M2RFM2</accession>
<dbReference type="Proteomes" id="UP000016930">
    <property type="component" value="Unassembled WGS sequence"/>
</dbReference>
<dbReference type="HOGENOM" id="CLU_816359_0_0_1"/>
<feature type="region of interest" description="Disordered" evidence="1">
    <location>
        <begin position="258"/>
        <end position="326"/>
    </location>
</feature>
<proteinExistence type="predicted"/>
<feature type="region of interest" description="Disordered" evidence="1">
    <location>
        <begin position="142"/>
        <end position="188"/>
    </location>
</feature>
<dbReference type="OrthoDB" id="3003645at2759"/>
<evidence type="ECO:0000313" key="2">
    <source>
        <dbReference type="EMBL" id="EMD37616.1"/>
    </source>
</evidence>
<keyword evidence="3" id="KW-1185">Reference proteome</keyword>
<feature type="region of interest" description="Disordered" evidence="1">
    <location>
        <begin position="222"/>
        <end position="242"/>
    </location>
</feature>
<reference evidence="2 3" key="1">
    <citation type="journal article" date="2012" name="Proc. Natl. Acad. Sci. U.S.A.">
        <title>Comparative genomics of Ceriporiopsis subvermispora and Phanerochaete chrysosporium provide insight into selective ligninolysis.</title>
        <authorList>
            <person name="Fernandez-Fueyo E."/>
            <person name="Ruiz-Duenas F.J."/>
            <person name="Ferreira P."/>
            <person name="Floudas D."/>
            <person name="Hibbett D.S."/>
            <person name="Canessa P."/>
            <person name="Larrondo L.F."/>
            <person name="James T.Y."/>
            <person name="Seelenfreund D."/>
            <person name="Lobos S."/>
            <person name="Polanco R."/>
            <person name="Tello M."/>
            <person name="Honda Y."/>
            <person name="Watanabe T."/>
            <person name="Watanabe T."/>
            <person name="Ryu J.S."/>
            <person name="Kubicek C.P."/>
            <person name="Schmoll M."/>
            <person name="Gaskell J."/>
            <person name="Hammel K.E."/>
            <person name="St John F.J."/>
            <person name="Vanden Wymelenberg A."/>
            <person name="Sabat G."/>
            <person name="Splinter BonDurant S."/>
            <person name="Syed K."/>
            <person name="Yadav J.S."/>
            <person name="Doddapaneni H."/>
            <person name="Subramanian V."/>
            <person name="Lavin J.L."/>
            <person name="Oguiza J.A."/>
            <person name="Perez G."/>
            <person name="Pisabarro A.G."/>
            <person name="Ramirez L."/>
            <person name="Santoyo F."/>
            <person name="Master E."/>
            <person name="Coutinho P.M."/>
            <person name="Henrissat B."/>
            <person name="Lombard V."/>
            <person name="Magnuson J.K."/>
            <person name="Kuees U."/>
            <person name="Hori C."/>
            <person name="Igarashi K."/>
            <person name="Samejima M."/>
            <person name="Held B.W."/>
            <person name="Barry K.W."/>
            <person name="LaButti K.M."/>
            <person name="Lapidus A."/>
            <person name="Lindquist E.A."/>
            <person name="Lucas S.M."/>
            <person name="Riley R."/>
            <person name="Salamov A.A."/>
            <person name="Hoffmeister D."/>
            <person name="Schwenk D."/>
            <person name="Hadar Y."/>
            <person name="Yarden O."/>
            <person name="de Vries R.P."/>
            <person name="Wiebenga A."/>
            <person name="Stenlid J."/>
            <person name="Eastwood D."/>
            <person name="Grigoriev I.V."/>
            <person name="Berka R.M."/>
            <person name="Blanchette R.A."/>
            <person name="Kersten P."/>
            <person name="Martinez A.T."/>
            <person name="Vicuna R."/>
            <person name="Cullen D."/>
        </authorList>
    </citation>
    <scope>NUCLEOTIDE SEQUENCE [LARGE SCALE GENOMIC DNA]</scope>
    <source>
        <strain evidence="2 3">B</strain>
    </source>
</reference>
<feature type="compositionally biased region" description="Basic residues" evidence="1">
    <location>
        <begin position="316"/>
        <end position="326"/>
    </location>
</feature>
<dbReference type="AlphaFoldDB" id="M2RFM2"/>
<feature type="compositionally biased region" description="Basic and acidic residues" evidence="1">
    <location>
        <begin position="227"/>
        <end position="237"/>
    </location>
</feature>
<name>M2RFM2_CERS8</name>